<evidence type="ECO:0000313" key="2">
    <source>
        <dbReference type="Proteomes" id="UP000181790"/>
    </source>
</evidence>
<dbReference type="RefSeq" id="WP_071501919.1">
    <property type="nucleotide sequence ID" value="NZ_MORL01000002.1"/>
</dbReference>
<name>A0A1S2VMZ7_9BACT</name>
<keyword evidence="2" id="KW-1185">Reference proteome</keyword>
<gene>
    <name evidence="1" type="ORF">BLX24_04575</name>
</gene>
<dbReference type="EMBL" id="MORL01000002">
    <property type="protein sequence ID" value="OIN60124.1"/>
    <property type="molecule type" value="Genomic_DNA"/>
</dbReference>
<dbReference type="AlphaFoldDB" id="A0A1S2VMZ7"/>
<proteinExistence type="predicted"/>
<protein>
    <submittedName>
        <fullName evidence="1">Uncharacterized protein</fullName>
    </submittedName>
</protein>
<comment type="caution">
    <text evidence="1">The sequence shown here is derived from an EMBL/GenBank/DDBJ whole genome shotgun (WGS) entry which is preliminary data.</text>
</comment>
<reference evidence="1 2" key="1">
    <citation type="submission" date="2016-10" db="EMBL/GenBank/DDBJ databases">
        <title>Arsenicibacter rosenii gen. nov., sp. nov., an efficient arsenic-methylating bacterium isolated from an arsenic-contaminated paddy soil.</title>
        <authorList>
            <person name="Huang K."/>
        </authorList>
    </citation>
    <scope>NUCLEOTIDE SEQUENCE [LARGE SCALE GENOMIC DNA]</scope>
    <source>
        <strain evidence="1 2">SM-1</strain>
    </source>
</reference>
<accession>A0A1S2VMZ7</accession>
<dbReference type="Proteomes" id="UP000181790">
    <property type="component" value="Unassembled WGS sequence"/>
</dbReference>
<organism evidence="1 2">
    <name type="scientific">Arsenicibacter rosenii</name>
    <dbReference type="NCBI Taxonomy" id="1750698"/>
    <lineage>
        <taxon>Bacteria</taxon>
        <taxon>Pseudomonadati</taxon>
        <taxon>Bacteroidota</taxon>
        <taxon>Cytophagia</taxon>
        <taxon>Cytophagales</taxon>
        <taxon>Spirosomataceae</taxon>
        <taxon>Arsenicibacter</taxon>
    </lineage>
</organism>
<evidence type="ECO:0000313" key="1">
    <source>
        <dbReference type="EMBL" id="OIN60124.1"/>
    </source>
</evidence>
<sequence length="107" mass="12268">MLTSTCLAASFTVIQRSDLYIHLMSRSYPLKLIISRNLNRKPCECGFYISSAFLHGKRIQTRINLFRHPDEPNVFEFAYEHAYYTLTLQDLSATISEITCSVGNSAR</sequence>